<dbReference type="Proteomes" id="UP001234178">
    <property type="component" value="Unassembled WGS sequence"/>
</dbReference>
<gene>
    <name evidence="1" type="ORF">OUZ56_033616</name>
</gene>
<protein>
    <submittedName>
        <fullName evidence="1">Uncharacterized protein</fullName>
    </submittedName>
</protein>
<reference evidence="1 2" key="1">
    <citation type="journal article" date="2023" name="Nucleic Acids Res.">
        <title>The hologenome of Daphnia magna reveals possible DNA methylation and microbiome-mediated evolution of the host genome.</title>
        <authorList>
            <person name="Chaturvedi A."/>
            <person name="Li X."/>
            <person name="Dhandapani V."/>
            <person name="Marshall H."/>
            <person name="Kissane S."/>
            <person name="Cuenca-Cambronero M."/>
            <person name="Asole G."/>
            <person name="Calvet F."/>
            <person name="Ruiz-Romero M."/>
            <person name="Marangio P."/>
            <person name="Guigo R."/>
            <person name="Rago D."/>
            <person name="Mirbahai L."/>
            <person name="Eastwood N."/>
            <person name="Colbourne J.K."/>
            <person name="Zhou J."/>
            <person name="Mallon E."/>
            <person name="Orsini L."/>
        </authorList>
    </citation>
    <scope>NUCLEOTIDE SEQUENCE [LARGE SCALE GENOMIC DNA]</scope>
    <source>
        <strain evidence="1">LRV0_1</strain>
    </source>
</reference>
<sequence>MILLFGFQVCTLHRLSSLKSYMLTRQCIWLDGLDALGSGFQGMYLWQELHYSSLFSWLQGMRSSMACFLTLSASMSHLSLMDVIPVSIWINGIDVDLKQPRILTATHLGTENVSFHVLAHSSIFWRYCWSILSVSPLVSAVEWISMSSAKSDTSHPLLGGGKSAIIKLKSSGLRTQPWGTPLLSFLSVDRVLLTLTAMVLSVKKFLIHLRAAPVILHLVSLYRSPVIQVLSYALAKSKNTAVVVLFMLNPSLIAVSRRSKLSVVVHPFLKPRHDVKDIGLYDSGWFGGLFGFGMGTTEAFFQSGGRYPVHFIVDSVSSHGLVR</sequence>
<organism evidence="1 2">
    <name type="scientific">Daphnia magna</name>
    <dbReference type="NCBI Taxonomy" id="35525"/>
    <lineage>
        <taxon>Eukaryota</taxon>
        <taxon>Metazoa</taxon>
        <taxon>Ecdysozoa</taxon>
        <taxon>Arthropoda</taxon>
        <taxon>Crustacea</taxon>
        <taxon>Branchiopoda</taxon>
        <taxon>Diplostraca</taxon>
        <taxon>Cladocera</taxon>
        <taxon>Anomopoda</taxon>
        <taxon>Daphniidae</taxon>
        <taxon>Daphnia</taxon>
    </lineage>
</organism>
<keyword evidence="2" id="KW-1185">Reference proteome</keyword>
<evidence type="ECO:0000313" key="2">
    <source>
        <dbReference type="Proteomes" id="UP001234178"/>
    </source>
</evidence>
<name>A0ABQ9ZY13_9CRUS</name>
<dbReference type="EMBL" id="JAOYFB010000021">
    <property type="protein sequence ID" value="KAK4017797.1"/>
    <property type="molecule type" value="Genomic_DNA"/>
</dbReference>
<proteinExistence type="predicted"/>
<evidence type="ECO:0000313" key="1">
    <source>
        <dbReference type="EMBL" id="KAK4017797.1"/>
    </source>
</evidence>
<accession>A0ABQ9ZY13</accession>
<comment type="caution">
    <text evidence="1">The sequence shown here is derived from an EMBL/GenBank/DDBJ whole genome shotgun (WGS) entry which is preliminary data.</text>
</comment>